<gene>
    <name evidence="3" type="ORF">CONPUDRAFT_160365</name>
</gene>
<evidence type="ECO:0000313" key="4">
    <source>
        <dbReference type="Proteomes" id="UP000053558"/>
    </source>
</evidence>
<accession>R7SD60</accession>
<proteinExistence type="predicted"/>
<keyword evidence="4" id="KW-1185">Reference proteome</keyword>
<evidence type="ECO:0000256" key="2">
    <source>
        <dbReference type="SAM" id="Phobius"/>
    </source>
</evidence>
<dbReference type="Proteomes" id="UP000053558">
    <property type="component" value="Unassembled WGS sequence"/>
</dbReference>
<name>R7SD60_CONPW</name>
<feature type="transmembrane region" description="Helical" evidence="2">
    <location>
        <begin position="102"/>
        <end position="124"/>
    </location>
</feature>
<dbReference type="EMBL" id="JH711594">
    <property type="protein sequence ID" value="EIW74111.1"/>
    <property type="molecule type" value="Genomic_DNA"/>
</dbReference>
<dbReference type="RefSeq" id="XP_007775689.1">
    <property type="nucleotide sequence ID" value="XM_007777499.1"/>
</dbReference>
<reference evidence="4" key="1">
    <citation type="journal article" date="2012" name="Science">
        <title>The Paleozoic origin of enzymatic lignin decomposition reconstructed from 31 fungal genomes.</title>
        <authorList>
            <person name="Floudas D."/>
            <person name="Binder M."/>
            <person name="Riley R."/>
            <person name="Barry K."/>
            <person name="Blanchette R.A."/>
            <person name="Henrissat B."/>
            <person name="Martinez A.T."/>
            <person name="Otillar R."/>
            <person name="Spatafora J.W."/>
            <person name="Yadav J.S."/>
            <person name="Aerts A."/>
            <person name="Benoit I."/>
            <person name="Boyd A."/>
            <person name="Carlson A."/>
            <person name="Copeland A."/>
            <person name="Coutinho P.M."/>
            <person name="de Vries R.P."/>
            <person name="Ferreira P."/>
            <person name="Findley K."/>
            <person name="Foster B."/>
            <person name="Gaskell J."/>
            <person name="Glotzer D."/>
            <person name="Gorecki P."/>
            <person name="Heitman J."/>
            <person name="Hesse C."/>
            <person name="Hori C."/>
            <person name="Igarashi K."/>
            <person name="Jurgens J.A."/>
            <person name="Kallen N."/>
            <person name="Kersten P."/>
            <person name="Kohler A."/>
            <person name="Kuees U."/>
            <person name="Kumar T.K.A."/>
            <person name="Kuo A."/>
            <person name="LaButti K."/>
            <person name="Larrondo L.F."/>
            <person name="Lindquist E."/>
            <person name="Ling A."/>
            <person name="Lombard V."/>
            <person name="Lucas S."/>
            <person name="Lundell T."/>
            <person name="Martin R."/>
            <person name="McLaughlin D.J."/>
            <person name="Morgenstern I."/>
            <person name="Morin E."/>
            <person name="Murat C."/>
            <person name="Nagy L.G."/>
            <person name="Nolan M."/>
            <person name="Ohm R.A."/>
            <person name="Patyshakuliyeva A."/>
            <person name="Rokas A."/>
            <person name="Ruiz-Duenas F.J."/>
            <person name="Sabat G."/>
            <person name="Salamov A."/>
            <person name="Samejima M."/>
            <person name="Schmutz J."/>
            <person name="Slot J.C."/>
            <person name="St John F."/>
            <person name="Stenlid J."/>
            <person name="Sun H."/>
            <person name="Sun S."/>
            <person name="Syed K."/>
            <person name="Tsang A."/>
            <person name="Wiebenga A."/>
            <person name="Young D."/>
            <person name="Pisabarro A."/>
            <person name="Eastwood D.C."/>
            <person name="Martin F."/>
            <person name="Cullen D."/>
            <person name="Grigoriev I.V."/>
            <person name="Hibbett D.S."/>
        </authorList>
    </citation>
    <scope>NUCLEOTIDE SEQUENCE [LARGE SCALE GENOMIC DNA]</scope>
    <source>
        <strain evidence="4">RWD-64-598 SS2</strain>
    </source>
</reference>
<sequence>MAPRKKPMLKNTDDGYVICPSCPEETLLYPAICFKPHPSGKDVWYFYEPGSVPPEILQRAKLATSTILSPLPSDSSSSSLAGSDSAPSGNQSCLDIPVLVDLYVFGYILIIRSILHVLAFAVLVGDEYVMHDVVIAVVPTAHCNERLYAY</sequence>
<keyword evidence="2" id="KW-1133">Transmembrane helix</keyword>
<organism evidence="3 4">
    <name type="scientific">Coniophora puteana (strain RWD-64-598)</name>
    <name type="common">Brown rot fungus</name>
    <dbReference type="NCBI Taxonomy" id="741705"/>
    <lineage>
        <taxon>Eukaryota</taxon>
        <taxon>Fungi</taxon>
        <taxon>Dikarya</taxon>
        <taxon>Basidiomycota</taxon>
        <taxon>Agaricomycotina</taxon>
        <taxon>Agaricomycetes</taxon>
        <taxon>Agaricomycetidae</taxon>
        <taxon>Boletales</taxon>
        <taxon>Coniophorineae</taxon>
        <taxon>Coniophoraceae</taxon>
        <taxon>Coniophora</taxon>
    </lineage>
</organism>
<keyword evidence="2" id="KW-0812">Transmembrane</keyword>
<dbReference type="KEGG" id="cput:CONPUDRAFT_160365"/>
<dbReference type="GeneID" id="19204281"/>
<keyword evidence="2" id="KW-0472">Membrane</keyword>
<feature type="region of interest" description="Disordered" evidence="1">
    <location>
        <begin position="71"/>
        <end position="90"/>
    </location>
</feature>
<feature type="compositionally biased region" description="Low complexity" evidence="1">
    <location>
        <begin position="71"/>
        <end position="89"/>
    </location>
</feature>
<protein>
    <submittedName>
        <fullName evidence="3">Uncharacterized protein</fullName>
    </submittedName>
</protein>
<dbReference type="AlphaFoldDB" id="R7SD60"/>
<evidence type="ECO:0000313" key="3">
    <source>
        <dbReference type="EMBL" id="EIW74111.1"/>
    </source>
</evidence>
<evidence type="ECO:0000256" key="1">
    <source>
        <dbReference type="SAM" id="MobiDB-lite"/>
    </source>
</evidence>